<dbReference type="InterPro" id="IPR050550">
    <property type="entry name" value="SEC23_SEC24_subfamily"/>
</dbReference>
<protein>
    <recommendedName>
        <fullName evidence="6">Sec23/Sec24 trunk domain-containing protein</fullName>
    </recommendedName>
</protein>
<dbReference type="Pfam" id="PF04811">
    <property type="entry name" value="Sec23_trunk"/>
    <property type="match status" value="1"/>
</dbReference>
<feature type="domain" description="Sec23/Sec24 trunk" evidence="3">
    <location>
        <begin position="153"/>
        <end position="374"/>
    </location>
</feature>
<sequence>MPRGLLPPLVTSTDVVFRDAGNCCPSFIRSSLYCVPTNSNLLKSVGIPFSLSICPFAQPGPQEQPILLSDMGHSGPVRCIRCKSYINPFMLFIDGGRRFQCALCHATTEVPPEYFAHLDHNGQRVDAMQRPELCLGSYELTATAEYCKNNEIPEAPAFIFVIEASKALIKSGLVSLFCNSFIDSILPNFPRQDQSSESVIHVGFITYDSTLHFYSMPKLSRANKAISYSSSLPALPALNGDKGEIDSPDNAYARPKMHIVADMEEAFVPGVEGFILKPQRNLLQSLLQFISANFGHFHGSDGHSRIDDVSVSTGGSDSGSMLGPAIQAGLEALKAANRPGKLFVLHGNLPSAVVPGRLVNREDRKLIGTDKEKNK</sequence>
<feature type="domain" description="Zinc finger Sec23/Sec24-type" evidence="2">
    <location>
        <begin position="76"/>
        <end position="114"/>
    </location>
</feature>
<reference evidence="4" key="1">
    <citation type="submission" date="2018-11" db="EMBL/GenBank/DDBJ databases">
        <authorList>
            <consortium name="Pathogen Informatics"/>
        </authorList>
    </citation>
    <scope>NUCLEOTIDE SEQUENCE</scope>
</reference>
<evidence type="ECO:0000259" key="3">
    <source>
        <dbReference type="Pfam" id="PF04811"/>
    </source>
</evidence>
<dbReference type="GO" id="GO:0008270">
    <property type="term" value="F:zinc ion binding"/>
    <property type="evidence" value="ECO:0007669"/>
    <property type="project" value="InterPro"/>
</dbReference>
<dbReference type="GO" id="GO:0090110">
    <property type="term" value="P:COPII-coated vesicle cargo loading"/>
    <property type="evidence" value="ECO:0007669"/>
    <property type="project" value="TreeGrafter"/>
</dbReference>
<evidence type="ECO:0008006" key="6">
    <source>
        <dbReference type="Google" id="ProtNLM"/>
    </source>
</evidence>
<evidence type="ECO:0000259" key="2">
    <source>
        <dbReference type="Pfam" id="PF04810"/>
    </source>
</evidence>
<accession>A0A448WFC3</accession>
<dbReference type="Proteomes" id="UP000784294">
    <property type="component" value="Unassembled WGS sequence"/>
</dbReference>
<evidence type="ECO:0000256" key="1">
    <source>
        <dbReference type="ARBA" id="ARBA00008334"/>
    </source>
</evidence>
<dbReference type="SUPFAM" id="SSF81995">
    <property type="entry name" value="beta-sandwich domain of Sec23/24"/>
    <property type="match status" value="1"/>
</dbReference>
<dbReference type="Pfam" id="PF04810">
    <property type="entry name" value="zf-Sec23_Sec24"/>
    <property type="match status" value="1"/>
</dbReference>
<organism evidence="4 5">
    <name type="scientific">Protopolystoma xenopodis</name>
    <dbReference type="NCBI Taxonomy" id="117903"/>
    <lineage>
        <taxon>Eukaryota</taxon>
        <taxon>Metazoa</taxon>
        <taxon>Spiralia</taxon>
        <taxon>Lophotrochozoa</taxon>
        <taxon>Platyhelminthes</taxon>
        <taxon>Monogenea</taxon>
        <taxon>Polyopisthocotylea</taxon>
        <taxon>Polystomatidea</taxon>
        <taxon>Polystomatidae</taxon>
        <taxon>Protopolystoma</taxon>
    </lineage>
</organism>
<dbReference type="Gene3D" id="2.30.30.380">
    <property type="entry name" value="Zn-finger domain of Sec23/24"/>
    <property type="match status" value="1"/>
</dbReference>
<dbReference type="GO" id="GO:0000149">
    <property type="term" value="F:SNARE binding"/>
    <property type="evidence" value="ECO:0007669"/>
    <property type="project" value="TreeGrafter"/>
</dbReference>
<comment type="similarity">
    <text evidence="1">Belongs to the SEC23/SEC24 family. SEC24 subfamily.</text>
</comment>
<gene>
    <name evidence="4" type="ORF">PXEA_LOCUS3853</name>
</gene>
<dbReference type="InterPro" id="IPR036465">
    <property type="entry name" value="vWFA_dom_sf"/>
</dbReference>
<dbReference type="PANTHER" id="PTHR13803">
    <property type="entry name" value="SEC24-RELATED PROTEIN"/>
    <property type="match status" value="1"/>
</dbReference>
<dbReference type="AlphaFoldDB" id="A0A448WFC3"/>
<keyword evidence="5" id="KW-1185">Reference proteome</keyword>
<dbReference type="InterPro" id="IPR006896">
    <property type="entry name" value="Sec23/24_trunk_dom"/>
</dbReference>
<dbReference type="SUPFAM" id="SSF53300">
    <property type="entry name" value="vWA-like"/>
    <property type="match status" value="1"/>
</dbReference>
<dbReference type="InterPro" id="IPR006895">
    <property type="entry name" value="Znf_Sec23_Sec24"/>
</dbReference>
<dbReference type="GO" id="GO:0070971">
    <property type="term" value="C:endoplasmic reticulum exit site"/>
    <property type="evidence" value="ECO:0007669"/>
    <property type="project" value="TreeGrafter"/>
</dbReference>
<dbReference type="InterPro" id="IPR036174">
    <property type="entry name" value="Znf_Sec23_Sec24_sf"/>
</dbReference>
<dbReference type="Gene3D" id="3.40.50.410">
    <property type="entry name" value="von Willebrand factor, type A domain"/>
    <property type="match status" value="1"/>
</dbReference>
<dbReference type="PANTHER" id="PTHR13803:SF4">
    <property type="entry name" value="SECRETORY 24CD, ISOFORM C"/>
    <property type="match status" value="1"/>
</dbReference>
<proteinExistence type="inferred from homology"/>
<comment type="caution">
    <text evidence="4">The sequence shown here is derived from an EMBL/GenBank/DDBJ whole genome shotgun (WGS) entry which is preliminary data.</text>
</comment>
<dbReference type="EMBL" id="CAAALY010008956">
    <property type="protein sequence ID" value="VEL10413.1"/>
    <property type="molecule type" value="Genomic_DNA"/>
</dbReference>
<evidence type="ECO:0000313" key="4">
    <source>
        <dbReference type="EMBL" id="VEL10413.1"/>
    </source>
</evidence>
<dbReference type="OrthoDB" id="49016at2759"/>
<dbReference type="GO" id="GO:0006886">
    <property type="term" value="P:intracellular protein transport"/>
    <property type="evidence" value="ECO:0007669"/>
    <property type="project" value="InterPro"/>
</dbReference>
<name>A0A448WFC3_9PLAT</name>
<dbReference type="GO" id="GO:0030127">
    <property type="term" value="C:COPII vesicle coat"/>
    <property type="evidence" value="ECO:0007669"/>
    <property type="project" value="InterPro"/>
</dbReference>
<evidence type="ECO:0000313" key="5">
    <source>
        <dbReference type="Proteomes" id="UP000784294"/>
    </source>
</evidence>
<dbReference type="SUPFAM" id="SSF82919">
    <property type="entry name" value="Zn-finger domain of Sec23/24"/>
    <property type="match status" value="1"/>
</dbReference>
<dbReference type="Gene3D" id="2.60.40.1670">
    <property type="entry name" value="beta-sandwich domain of Sec23/24"/>
    <property type="match status" value="1"/>
</dbReference>